<accession>A0ABD0JGY2</accession>
<comment type="caution">
    <text evidence="1">The sequence shown here is derived from an EMBL/GenBank/DDBJ whole genome shotgun (WGS) entry which is preliminary data.</text>
</comment>
<evidence type="ECO:0000313" key="1">
    <source>
        <dbReference type="EMBL" id="KAK7474191.1"/>
    </source>
</evidence>
<gene>
    <name evidence="1" type="ORF">BaRGS_00034540</name>
</gene>
<protein>
    <submittedName>
        <fullName evidence="1">Uncharacterized protein</fullName>
    </submittedName>
</protein>
<keyword evidence="2" id="KW-1185">Reference proteome</keyword>
<organism evidence="1 2">
    <name type="scientific">Batillaria attramentaria</name>
    <dbReference type="NCBI Taxonomy" id="370345"/>
    <lineage>
        <taxon>Eukaryota</taxon>
        <taxon>Metazoa</taxon>
        <taxon>Spiralia</taxon>
        <taxon>Lophotrochozoa</taxon>
        <taxon>Mollusca</taxon>
        <taxon>Gastropoda</taxon>
        <taxon>Caenogastropoda</taxon>
        <taxon>Sorbeoconcha</taxon>
        <taxon>Cerithioidea</taxon>
        <taxon>Batillariidae</taxon>
        <taxon>Batillaria</taxon>
    </lineage>
</organism>
<name>A0ABD0JGY2_9CAEN</name>
<dbReference type="EMBL" id="JACVVK020000444">
    <property type="protein sequence ID" value="KAK7474191.1"/>
    <property type="molecule type" value="Genomic_DNA"/>
</dbReference>
<evidence type="ECO:0000313" key="2">
    <source>
        <dbReference type="Proteomes" id="UP001519460"/>
    </source>
</evidence>
<sequence>TQKAATANWPMLIYSHPSAPPLPYGVQFMFVSLIIPPLTLHPGSAISIAV</sequence>
<dbReference type="Proteomes" id="UP001519460">
    <property type="component" value="Unassembled WGS sequence"/>
</dbReference>
<reference evidence="1 2" key="1">
    <citation type="journal article" date="2023" name="Sci. Data">
        <title>Genome assembly of the Korean intertidal mud-creeper Batillaria attramentaria.</title>
        <authorList>
            <person name="Patra A.K."/>
            <person name="Ho P.T."/>
            <person name="Jun S."/>
            <person name="Lee S.J."/>
            <person name="Kim Y."/>
            <person name="Won Y.J."/>
        </authorList>
    </citation>
    <scope>NUCLEOTIDE SEQUENCE [LARGE SCALE GENOMIC DNA]</scope>
    <source>
        <strain evidence="1">Wonlab-2016</strain>
    </source>
</reference>
<proteinExistence type="predicted"/>
<dbReference type="AlphaFoldDB" id="A0ABD0JGY2"/>
<feature type="non-terminal residue" evidence="1">
    <location>
        <position position="1"/>
    </location>
</feature>